<organism evidence="2 3">
    <name type="scientific">Planotetraspora kaengkrachanensis</name>
    <dbReference type="NCBI Taxonomy" id="575193"/>
    <lineage>
        <taxon>Bacteria</taxon>
        <taxon>Bacillati</taxon>
        <taxon>Actinomycetota</taxon>
        <taxon>Actinomycetes</taxon>
        <taxon>Streptosporangiales</taxon>
        <taxon>Streptosporangiaceae</taxon>
        <taxon>Planotetraspora</taxon>
    </lineage>
</organism>
<dbReference type="GO" id="GO:0003677">
    <property type="term" value="F:DNA binding"/>
    <property type="evidence" value="ECO:0007669"/>
    <property type="project" value="InterPro"/>
</dbReference>
<dbReference type="InterPro" id="IPR041413">
    <property type="entry name" value="MLTR_LBD"/>
</dbReference>
<protein>
    <submittedName>
        <fullName evidence="2">Transcriptional regulator</fullName>
    </submittedName>
</protein>
<dbReference type="PANTHER" id="PTHR35010">
    <property type="entry name" value="BLL4672 PROTEIN-RELATED"/>
    <property type="match status" value="1"/>
</dbReference>
<evidence type="ECO:0000313" key="3">
    <source>
        <dbReference type="Proteomes" id="UP000630097"/>
    </source>
</evidence>
<proteinExistence type="predicted"/>
<dbReference type="Gene3D" id="1.10.260.40">
    <property type="entry name" value="lambda repressor-like DNA-binding domains"/>
    <property type="match status" value="1"/>
</dbReference>
<feature type="domain" description="HTH cro/C1-type" evidence="1">
    <location>
        <begin position="35"/>
        <end position="82"/>
    </location>
</feature>
<reference evidence="2 3" key="1">
    <citation type="submission" date="2021-01" db="EMBL/GenBank/DDBJ databases">
        <title>Whole genome shotgun sequence of Planotetraspora kaengkrachanensis NBRC 104272.</title>
        <authorList>
            <person name="Komaki H."/>
            <person name="Tamura T."/>
        </authorList>
    </citation>
    <scope>NUCLEOTIDE SEQUENCE [LARGE SCALE GENOMIC DNA]</scope>
    <source>
        <strain evidence="2 3">NBRC 104272</strain>
    </source>
</reference>
<dbReference type="SMART" id="SM00530">
    <property type="entry name" value="HTH_XRE"/>
    <property type="match status" value="1"/>
</dbReference>
<dbReference type="InterPro" id="IPR001387">
    <property type="entry name" value="Cro/C1-type_HTH"/>
</dbReference>
<dbReference type="Pfam" id="PF13560">
    <property type="entry name" value="HTH_31"/>
    <property type="match status" value="1"/>
</dbReference>
<dbReference type="RefSeq" id="WP_203884701.1">
    <property type="nucleotide sequence ID" value="NZ_BAABHH010000018.1"/>
</dbReference>
<keyword evidence="3" id="KW-1185">Reference proteome</keyword>
<dbReference type="SUPFAM" id="SSF47413">
    <property type="entry name" value="lambda repressor-like DNA-binding domains"/>
    <property type="match status" value="1"/>
</dbReference>
<dbReference type="Gene3D" id="3.30.450.180">
    <property type="match status" value="1"/>
</dbReference>
<dbReference type="AlphaFoldDB" id="A0A8J3PUK3"/>
<dbReference type="CDD" id="cd00093">
    <property type="entry name" value="HTH_XRE"/>
    <property type="match status" value="1"/>
</dbReference>
<accession>A0A8J3PUK3</accession>
<evidence type="ECO:0000259" key="1">
    <source>
        <dbReference type="PROSITE" id="PS50943"/>
    </source>
</evidence>
<dbReference type="PROSITE" id="PS50943">
    <property type="entry name" value="HTH_CROC1"/>
    <property type="match status" value="1"/>
</dbReference>
<comment type="caution">
    <text evidence="2">The sequence shown here is derived from an EMBL/GenBank/DDBJ whole genome shotgun (WGS) entry which is preliminary data.</text>
</comment>
<dbReference type="EMBL" id="BONV01000019">
    <property type="protein sequence ID" value="GIG81332.1"/>
    <property type="molecule type" value="Genomic_DNA"/>
</dbReference>
<name>A0A8J3PUK3_9ACTN</name>
<dbReference type="Proteomes" id="UP000630097">
    <property type="component" value="Unassembled WGS sequence"/>
</dbReference>
<dbReference type="InterPro" id="IPR010982">
    <property type="entry name" value="Lambda_DNA-bd_dom_sf"/>
</dbReference>
<sequence length="288" mass="32665">MDRLVKLGDFLRSRRARLQPVEGETAAQGRRRVPGLRREELARLAGVSVEYYTRLEQGRSKNASATVLDAIARALRLNETERDHLFALASPILHPVRDHPGSRQQVPPATYELLDTLEHAGVPACVLSRCLDVLIANRPYRALLMWSDDRPVRDRNLARFCFLDPSARELYSDWEHVAADLTAVLRFALGRHPGEPKLNELIEELLGDEEFRRVWAAHHVHERTSGRKGFHHPIVGDMSVTYQFLRLPEESEQFLCVCTATRGSPSASALDLLVKWAMSGYPPHNDQK</sequence>
<dbReference type="PANTHER" id="PTHR35010:SF2">
    <property type="entry name" value="BLL4672 PROTEIN"/>
    <property type="match status" value="1"/>
</dbReference>
<dbReference type="Pfam" id="PF17765">
    <property type="entry name" value="MLTR_LBD"/>
    <property type="match status" value="1"/>
</dbReference>
<evidence type="ECO:0000313" key="2">
    <source>
        <dbReference type="EMBL" id="GIG81332.1"/>
    </source>
</evidence>
<gene>
    <name evidence="2" type="ORF">Pka01_44590</name>
</gene>